<dbReference type="OrthoDB" id="6168613at2"/>
<proteinExistence type="predicted"/>
<organism evidence="2 3">
    <name type="scientific">Vreelandella rituensis</name>
    <dbReference type="NCBI Taxonomy" id="2282306"/>
    <lineage>
        <taxon>Bacteria</taxon>
        <taxon>Pseudomonadati</taxon>
        <taxon>Pseudomonadota</taxon>
        <taxon>Gammaproteobacteria</taxon>
        <taxon>Oceanospirillales</taxon>
        <taxon>Halomonadaceae</taxon>
        <taxon>Vreelandella</taxon>
    </lineage>
</organism>
<name>A0A368U4Y2_9GAMM</name>
<dbReference type="RefSeq" id="WP_114486655.1">
    <property type="nucleotide sequence ID" value="NZ_CBCSHM010000017.1"/>
</dbReference>
<evidence type="ECO:0000256" key="1">
    <source>
        <dbReference type="SAM" id="MobiDB-lite"/>
    </source>
</evidence>
<dbReference type="EMBL" id="QPIJ01000017">
    <property type="protein sequence ID" value="RCV92178.1"/>
    <property type="molecule type" value="Genomic_DNA"/>
</dbReference>
<protein>
    <submittedName>
        <fullName evidence="2">Uncharacterized protein</fullName>
    </submittedName>
</protein>
<dbReference type="AlphaFoldDB" id="A0A368U4Y2"/>
<reference evidence="2 3" key="1">
    <citation type="submission" date="2018-07" db="EMBL/GenBank/DDBJ databases">
        <title>Halomonas rutogse sp. nov., isolated from Lake TangqianCo on Tibetan Plateau.</title>
        <authorList>
            <person name="Lu H."/>
            <person name="Xing P."/>
            <person name="Wu Q."/>
        </authorList>
    </citation>
    <scope>NUCLEOTIDE SEQUENCE [LARGE SCALE GENOMIC DNA]</scope>
    <source>
        <strain evidence="2 3">TQ8S</strain>
    </source>
</reference>
<feature type="compositionally biased region" description="Basic and acidic residues" evidence="1">
    <location>
        <begin position="200"/>
        <end position="214"/>
    </location>
</feature>
<feature type="compositionally biased region" description="Basic residues" evidence="1">
    <location>
        <begin position="177"/>
        <end position="191"/>
    </location>
</feature>
<accession>A0A368U4Y2</accession>
<keyword evidence="3" id="KW-1185">Reference proteome</keyword>
<evidence type="ECO:0000313" key="2">
    <source>
        <dbReference type="EMBL" id="RCV92178.1"/>
    </source>
</evidence>
<comment type="caution">
    <text evidence="2">The sequence shown here is derived from an EMBL/GenBank/DDBJ whole genome shotgun (WGS) entry which is preliminary data.</text>
</comment>
<gene>
    <name evidence="2" type="ORF">DU506_09265</name>
</gene>
<feature type="region of interest" description="Disordered" evidence="1">
    <location>
        <begin position="173"/>
        <end position="238"/>
    </location>
</feature>
<sequence>MNIDIQPLPGHPYTINARLVTRSPQELLGISPKKNKGSSNVHLMHPPVLLVQDGGGEVLLNRETVLAQLNLNKKKSKKGTKIPESLVACLIEEANVSGEMRMLMGCLFGPLQRLYHEKKDASGNLNWREAIDTIKENPPLKFCIEKTLFNGEELSTRHYVLLLRGANLSASSIARKSGAKKTKRDNKKSKKSNTNNSKKTFNEKNEVQLLKCEKPISPPNDSSEVLKRKENKAGLNRPLKNIKKTAERAENQLSLIVEFDE</sequence>
<dbReference type="Proteomes" id="UP000253204">
    <property type="component" value="Unassembled WGS sequence"/>
</dbReference>
<evidence type="ECO:0000313" key="3">
    <source>
        <dbReference type="Proteomes" id="UP000253204"/>
    </source>
</evidence>